<dbReference type="EMBL" id="ABCK01000012">
    <property type="protein sequence ID" value="EDM27053.1"/>
    <property type="molecule type" value="Genomic_DNA"/>
</dbReference>
<evidence type="ECO:0000259" key="3">
    <source>
        <dbReference type="Pfam" id="PF07626"/>
    </source>
</evidence>
<dbReference type="Pfam" id="PF07627">
    <property type="entry name" value="PSCyt3"/>
    <property type="match status" value="1"/>
</dbReference>
<dbReference type="Proteomes" id="UP000004947">
    <property type="component" value="Unassembled WGS sequence"/>
</dbReference>
<dbReference type="Pfam" id="PF07631">
    <property type="entry name" value="PSD4"/>
    <property type="match status" value="1"/>
</dbReference>
<feature type="chain" id="PRO_5002694168" description="Cytochrome c domain-containing protein" evidence="1">
    <location>
        <begin position="20"/>
        <end position="900"/>
    </location>
</feature>
<keyword evidence="1" id="KW-0732">Signal</keyword>
<proteinExistence type="predicted"/>
<dbReference type="RefSeq" id="WP_007279260.1">
    <property type="nucleotide sequence ID" value="NZ_ABCK01000012.1"/>
</dbReference>
<feature type="domain" description="DUF1592" evidence="5">
    <location>
        <begin position="557"/>
        <end position="686"/>
    </location>
</feature>
<dbReference type="eggNOG" id="COG2010">
    <property type="taxonomic scope" value="Bacteria"/>
</dbReference>
<feature type="domain" description="DUF1587" evidence="3">
    <location>
        <begin position="122"/>
        <end position="184"/>
    </location>
</feature>
<dbReference type="InterPro" id="IPR011429">
    <property type="entry name" value="Cyt_c_Planctomycete-type"/>
</dbReference>
<feature type="domain" description="DUF1588" evidence="4">
    <location>
        <begin position="705"/>
        <end position="802"/>
    </location>
</feature>
<protein>
    <recommendedName>
        <fullName evidence="9">Cytochrome c domain-containing protein</fullName>
    </recommendedName>
</protein>
<evidence type="ECO:0000259" key="4">
    <source>
        <dbReference type="Pfam" id="PF07627"/>
    </source>
</evidence>
<evidence type="ECO:0000259" key="6">
    <source>
        <dbReference type="Pfam" id="PF07635"/>
    </source>
</evidence>
<reference evidence="7 8" key="1">
    <citation type="journal article" date="2010" name="J. Bacteriol.">
        <title>Genome sequence of Lentisphaera araneosa HTCC2155T, the type species of the order Lentisphaerales in the phylum Lentisphaerae.</title>
        <authorList>
            <person name="Thrash J.C."/>
            <person name="Cho J.C."/>
            <person name="Vergin K.L."/>
            <person name="Morris R.M."/>
            <person name="Giovannoni S.J."/>
        </authorList>
    </citation>
    <scope>NUCLEOTIDE SEQUENCE [LARGE SCALE GENOMIC DNA]</scope>
    <source>
        <strain evidence="7 8">HTCC2155</strain>
    </source>
</reference>
<sequence length="900" mass="102393">MKKLTSTLSCLFIGLSMQAAPPQAILAEKNFDFLANYCLNCHDEEKQEGKINLEDLDFHIKTIEQAETWQKVLNVMNSGEMPPEDKKQPKNDEKAEFLDELALTMVKAREVLSDSGGKITMRRLNRREYQNTMQEILGVTVDVEALPEDGGGGAYDTSGSTQFLSSDQFEQYLKMGKTAVLEAFKLRENKAFSSPMVFRVEPEETVNPFLYNELEEMDDIYLNYKAWIAEVDQVAALPENKKIMDELKKEDPKLVPGNIEFYRQANKLKGMPNPNKYGFRDHRRATFGNLVKNRSYAYFKHYLDLPHNDRGTYLKNVWGTNRILIKPPEGTLRPGKYKVRIKAGVVEGSEDFRHFIQLGHPQRTNHVRSGLADVMSTHHVSGSIENPNLIETEINISSSTPHEFAIQERQPSKNTALRKIYEATKKKNGYGLPPSIWVDWIEIEGPIAQKETTLDKTLKSHPVISSTNSHTAMTEFKQVRKFLTAFAKSAMRGREPSEKYIDQLMEIYDGERRNKEQLRVNWRKLVPSLAEPISIILASPGFIYLNEPGQDESRRALNDRELAVRLSYFLWSSPPDEELLKLVEEKKLRDPQILKQQVDRLITDPRADKFVAGLVHQWLDMKRLDFFQFNVALHRDFDDSTREAARQEVYQSFSHLMRGNEGGELGKLIKSDYVMVNGLLGTYYGLDGVEGDEFRKVKLPADSPRGGLLGTAAISAMGSDGLESSPVERGAWVLRHLLHQPPPPAPANVPQLSEVKGDKLTTRQKLLAHQAEPQCASCHRKIDPIGFGMENFSASGKWRTEEHFHAKGKKAMTWKIDPSGKFHKGPKFASFLEMRDRIYDEQDDFARGFTEALISYGLGRSYAFTDQELASQIVASAKKNNYAVSDFIHSLVQTEQFKSK</sequence>
<name>A6DN17_9BACT</name>
<dbReference type="AlphaFoldDB" id="A6DN17"/>
<evidence type="ECO:0000313" key="8">
    <source>
        <dbReference type="Proteomes" id="UP000004947"/>
    </source>
</evidence>
<feature type="signal peptide" evidence="1">
    <location>
        <begin position="1"/>
        <end position="19"/>
    </location>
</feature>
<dbReference type="Pfam" id="PF07626">
    <property type="entry name" value="PSD3"/>
    <property type="match status" value="1"/>
</dbReference>
<dbReference type="InterPro" id="IPR013042">
    <property type="entry name" value="DUF1592"/>
</dbReference>
<evidence type="ECO:0000259" key="5">
    <source>
        <dbReference type="Pfam" id="PF07631"/>
    </source>
</evidence>
<keyword evidence="8" id="KW-1185">Reference proteome</keyword>
<dbReference type="STRING" id="313628.LNTAR_07409"/>
<comment type="caution">
    <text evidence="7">The sequence shown here is derived from an EMBL/GenBank/DDBJ whole genome shotgun (WGS) entry which is preliminary data.</text>
</comment>
<evidence type="ECO:0008006" key="9">
    <source>
        <dbReference type="Google" id="ProtNLM"/>
    </source>
</evidence>
<dbReference type="Pfam" id="PF07624">
    <property type="entry name" value="PSD2"/>
    <property type="match status" value="1"/>
</dbReference>
<feature type="domain" description="Cytochrome C Planctomycete-type" evidence="6">
    <location>
        <begin position="38"/>
        <end position="85"/>
    </location>
</feature>
<dbReference type="InterPro" id="IPR011478">
    <property type="entry name" value="DUF1585"/>
</dbReference>
<feature type="domain" description="DUF1585" evidence="2">
    <location>
        <begin position="825"/>
        <end position="897"/>
    </location>
</feature>
<evidence type="ECO:0000313" key="7">
    <source>
        <dbReference type="EMBL" id="EDM27053.1"/>
    </source>
</evidence>
<dbReference type="InterPro" id="IPR013036">
    <property type="entry name" value="DUF1587"/>
</dbReference>
<dbReference type="OrthoDB" id="175242at2"/>
<gene>
    <name evidence="7" type="ORF">LNTAR_07409</name>
</gene>
<evidence type="ECO:0000256" key="1">
    <source>
        <dbReference type="SAM" id="SignalP"/>
    </source>
</evidence>
<accession>A6DN17</accession>
<dbReference type="InterPro" id="IPR013039">
    <property type="entry name" value="DUF1588"/>
</dbReference>
<evidence type="ECO:0000259" key="2">
    <source>
        <dbReference type="Pfam" id="PF07624"/>
    </source>
</evidence>
<dbReference type="Pfam" id="PF07635">
    <property type="entry name" value="PSCyt1"/>
    <property type="match status" value="1"/>
</dbReference>
<organism evidence="7 8">
    <name type="scientific">Lentisphaera araneosa HTCC2155</name>
    <dbReference type="NCBI Taxonomy" id="313628"/>
    <lineage>
        <taxon>Bacteria</taxon>
        <taxon>Pseudomonadati</taxon>
        <taxon>Lentisphaerota</taxon>
        <taxon>Lentisphaeria</taxon>
        <taxon>Lentisphaerales</taxon>
        <taxon>Lentisphaeraceae</taxon>
        <taxon>Lentisphaera</taxon>
    </lineage>
</organism>